<proteinExistence type="predicted"/>
<comment type="caution">
    <text evidence="2">The sequence shown here is derived from an EMBL/GenBank/DDBJ whole genome shotgun (WGS) entry which is preliminary data.</text>
</comment>
<protein>
    <submittedName>
        <fullName evidence="2">Alpha/beta hydrolase</fullName>
    </submittedName>
</protein>
<dbReference type="Pfam" id="PF00561">
    <property type="entry name" value="Abhydrolase_1"/>
    <property type="match status" value="1"/>
</dbReference>
<evidence type="ECO:0000313" key="3">
    <source>
        <dbReference type="Proteomes" id="UP000305109"/>
    </source>
</evidence>
<sequence>MTTWRDTPTKTIAIDGTPFAYRELGDTSGVPVVFLHHFTAVLDDWDPRVIDGIAAQHHVIAFDNRGVGATGSSVPNNLEHMGADAIAFISALGYEQVDLFGFSLGGAVAQMIALQAPDLVRRMVLAGTGPRGGGGIWKMPFIVGGAYAKALATRKDPRHFLFFPRNAEGKRAAKEYFARLAERTQDLDRPISRQAGLAQLRAITSGGLHAPDDLATIKVPVLVANGDHDLMVASEHSADMARRLPDARLIVYPNSGHGGVFQHHQEFVPEVLAFLAG</sequence>
<dbReference type="PANTHER" id="PTHR43433">
    <property type="entry name" value="HYDROLASE, ALPHA/BETA FOLD FAMILY PROTEIN"/>
    <property type="match status" value="1"/>
</dbReference>
<dbReference type="RefSeq" id="WP_136910469.1">
    <property type="nucleotide sequence ID" value="NZ_SUMD01000006.1"/>
</dbReference>
<dbReference type="GO" id="GO:0016787">
    <property type="term" value="F:hydrolase activity"/>
    <property type="evidence" value="ECO:0007669"/>
    <property type="project" value="UniProtKB-KW"/>
</dbReference>
<gene>
    <name evidence="2" type="ORF">FCG67_14615</name>
</gene>
<name>A0ABY2RJ76_9NOCA</name>
<reference evidence="2 3" key="1">
    <citation type="submission" date="2019-04" db="EMBL/GenBank/DDBJ databases">
        <title>Rhodococcus oryzae sp. nov., a novel actinomycete isolated from rhizosphere soil of rice (Oryza sativa L.).</title>
        <authorList>
            <person name="Li C."/>
        </authorList>
    </citation>
    <scope>NUCLEOTIDE SEQUENCE [LARGE SCALE GENOMIC DNA]</scope>
    <source>
        <strain evidence="2 3">NEAU-CX67</strain>
    </source>
</reference>
<dbReference type="InterPro" id="IPR000073">
    <property type="entry name" value="AB_hydrolase_1"/>
</dbReference>
<dbReference type="PRINTS" id="PR00111">
    <property type="entry name" value="ABHYDROLASE"/>
</dbReference>
<keyword evidence="2" id="KW-0378">Hydrolase</keyword>
<dbReference type="EMBL" id="SUMD01000006">
    <property type="protein sequence ID" value="TJZ77076.1"/>
    <property type="molecule type" value="Genomic_DNA"/>
</dbReference>
<dbReference type="InterPro" id="IPR050471">
    <property type="entry name" value="AB_hydrolase"/>
</dbReference>
<accession>A0ABY2RJ76</accession>
<dbReference type="Proteomes" id="UP000305109">
    <property type="component" value="Unassembled WGS sequence"/>
</dbReference>
<dbReference type="PANTHER" id="PTHR43433:SF5">
    <property type="entry name" value="AB HYDROLASE-1 DOMAIN-CONTAINING PROTEIN"/>
    <property type="match status" value="1"/>
</dbReference>
<organism evidence="2 3">
    <name type="scientific">Rhodococcus oryzae</name>
    <dbReference type="NCBI Taxonomy" id="2571143"/>
    <lineage>
        <taxon>Bacteria</taxon>
        <taxon>Bacillati</taxon>
        <taxon>Actinomycetota</taxon>
        <taxon>Actinomycetes</taxon>
        <taxon>Mycobacteriales</taxon>
        <taxon>Nocardiaceae</taxon>
        <taxon>Rhodococcus</taxon>
    </lineage>
</organism>
<feature type="domain" description="AB hydrolase-1" evidence="1">
    <location>
        <begin position="31"/>
        <end position="263"/>
    </location>
</feature>
<evidence type="ECO:0000313" key="2">
    <source>
        <dbReference type="EMBL" id="TJZ77076.1"/>
    </source>
</evidence>
<evidence type="ECO:0000259" key="1">
    <source>
        <dbReference type="Pfam" id="PF00561"/>
    </source>
</evidence>
<dbReference type="InterPro" id="IPR029058">
    <property type="entry name" value="AB_hydrolase_fold"/>
</dbReference>
<keyword evidence="3" id="KW-1185">Reference proteome</keyword>
<dbReference type="Gene3D" id="3.40.50.1820">
    <property type="entry name" value="alpha/beta hydrolase"/>
    <property type="match status" value="1"/>
</dbReference>
<dbReference type="SUPFAM" id="SSF53474">
    <property type="entry name" value="alpha/beta-Hydrolases"/>
    <property type="match status" value="1"/>
</dbReference>